<dbReference type="EMBL" id="JACCBU010000001">
    <property type="protein sequence ID" value="NYE74154.1"/>
    <property type="molecule type" value="Genomic_DNA"/>
</dbReference>
<dbReference type="InterPro" id="IPR001647">
    <property type="entry name" value="HTH_TetR"/>
</dbReference>
<evidence type="ECO:0000256" key="4">
    <source>
        <dbReference type="PROSITE-ProRule" id="PRU00335"/>
    </source>
</evidence>
<dbReference type="InterPro" id="IPR009057">
    <property type="entry name" value="Homeodomain-like_sf"/>
</dbReference>
<dbReference type="SUPFAM" id="SSF48498">
    <property type="entry name" value="Tetracyclin repressor-like, C-terminal domain"/>
    <property type="match status" value="1"/>
</dbReference>
<evidence type="ECO:0000256" key="3">
    <source>
        <dbReference type="ARBA" id="ARBA00023163"/>
    </source>
</evidence>
<reference evidence="6 7" key="1">
    <citation type="submission" date="2020-07" db="EMBL/GenBank/DDBJ databases">
        <title>Sequencing the genomes of 1000 actinobacteria strains.</title>
        <authorList>
            <person name="Klenk H.-P."/>
        </authorList>
    </citation>
    <scope>NUCLEOTIDE SEQUENCE [LARGE SCALE GENOMIC DNA]</scope>
    <source>
        <strain evidence="6 7">DSM 22083</strain>
    </source>
</reference>
<keyword evidence="2 4" id="KW-0238">DNA-binding</keyword>
<dbReference type="Proteomes" id="UP000569914">
    <property type="component" value="Unassembled WGS sequence"/>
</dbReference>
<comment type="caution">
    <text evidence="6">The sequence shown here is derived from an EMBL/GenBank/DDBJ whole genome shotgun (WGS) entry which is preliminary data.</text>
</comment>
<evidence type="ECO:0000313" key="7">
    <source>
        <dbReference type="Proteomes" id="UP000569914"/>
    </source>
</evidence>
<keyword evidence="3" id="KW-0804">Transcription</keyword>
<dbReference type="RefSeq" id="WP_179756258.1">
    <property type="nucleotide sequence ID" value="NZ_JACCBU010000001.1"/>
</dbReference>
<feature type="domain" description="HTH tetR-type" evidence="5">
    <location>
        <begin position="24"/>
        <end position="83"/>
    </location>
</feature>
<gene>
    <name evidence="6" type="ORF">BKA15_005483</name>
</gene>
<dbReference type="PANTHER" id="PTHR30055">
    <property type="entry name" value="HTH-TYPE TRANSCRIPTIONAL REGULATOR RUTR"/>
    <property type="match status" value="1"/>
</dbReference>
<dbReference type="InterPro" id="IPR050109">
    <property type="entry name" value="HTH-type_TetR-like_transc_reg"/>
</dbReference>
<keyword evidence="7" id="KW-1185">Reference proteome</keyword>
<name>A0A7Y9IC51_9ACTN</name>
<dbReference type="Gene3D" id="1.10.357.10">
    <property type="entry name" value="Tetracycline Repressor, domain 2"/>
    <property type="match status" value="1"/>
</dbReference>
<dbReference type="AlphaFoldDB" id="A0A7Y9IC51"/>
<dbReference type="GO" id="GO:0000976">
    <property type="term" value="F:transcription cis-regulatory region binding"/>
    <property type="evidence" value="ECO:0007669"/>
    <property type="project" value="TreeGrafter"/>
</dbReference>
<keyword evidence="1" id="KW-0805">Transcription regulation</keyword>
<evidence type="ECO:0000256" key="1">
    <source>
        <dbReference type="ARBA" id="ARBA00023015"/>
    </source>
</evidence>
<sequence>MTDQHSRIAVDDQLEAPALRTDAQQNRDRILEVARVLFAQRGLDVPMAAIARRAGVGVATLYRRFPTKEDLVTATFAERFEHCLIMFGEAKVDPDPWRAFCTVIEEVCAMQAGDRGFRAVLSATLAGTDYLDQARSHFVESFEVLVRRAKEAGRLRKDFAVEDLSLILQANGGIAAGTTDAGVAASRRLVAYLIDAFRADRSETPARLPPPVRLDLIEAVLNGS</sequence>
<accession>A0A7Y9IC51</accession>
<dbReference type="SUPFAM" id="SSF46689">
    <property type="entry name" value="Homeodomain-like"/>
    <property type="match status" value="1"/>
</dbReference>
<dbReference type="InterPro" id="IPR049445">
    <property type="entry name" value="TetR_SbtR-like_C"/>
</dbReference>
<dbReference type="PANTHER" id="PTHR30055:SF234">
    <property type="entry name" value="HTH-TYPE TRANSCRIPTIONAL REGULATOR BETI"/>
    <property type="match status" value="1"/>
</dbReference>
<dbReference type="PROSITE" id="PS50977">
    <property type="entry name" value="HTH_TETR_2"/>
    <property type="match status" value="1"/>
</dbReference>
<organism evidence="6 7">
    <name type="scientific">Microlunatus parietis</name>
    <dbReference type="NCBI Taxonomy" id="682979"/>
    <lineage>
        <taxon>Bacteria</taxon>
        <taxon>Bacillati</taxon>
        <taxon>Actinomycetota</taxon>
        <taxon>Actinomycetes</taxon>
        <taxon>Propionibacteriales</taxon>
        <taxon>Propionibacteriaceae</taxon>
        <taxon>Microlunatus</taxon>
    </lineage>
</organism>
<evidence type="ECO:0000259" key="5">
    <source>
        <dbReference type="PROSITE" id="PS50977"/>
    </source>
</evidence>
<proteinExistence type="predicted"/>
<dbReference type="Pfam" id="PF00440">
    <property type="entry name" value="TetR_N"/>
    <property type="match status" value="1"/>
</dbReference>
<dbReference type="GO" id="GO:0003700">
    <property type="term" value="F:DNA-binding transcription factor activity"/>
    <property type="evidence" value="ECO:0007669"/>
    <property type="project" value="TreeGrafter"/>
</dbReference>
<protein>
    <submittedName>
        <fullName evidence="6">AcrR family transcriptional regulator</fullName>
    </submittedName>
</protein>
<dbReference type="InterPro" id="IPR036271">
    <property type="entry name" value="Tet_transcr_reg_TetR-rel_C_sf"/>
</dbReference>
<dbReference type="Pfam" id="PF21597">
    <property type="entry name" value="TetR_C_43"/>
    <property type="match status" value="1"/>
</dbReference>
<feature type="DNA-binding region" description="H-T-H motif" evidence="4">
    <location>
        <begin position="46"/>
        <end position="65"/>
    </location>
</feature>
<dbReference type="PRINTS" id="PR00455">
    <property type="entry name" value="HTHTETR"/>
</dbReference>
<evidence type="ECO:0000313" key="6">
    <source>
        <dbReference type="EMBL" id="NYE74154.1"/>
    </source>
</evidence>
<evidence type="ECO:0000256" key="2">
    <source>
        <dbReference type="ARBA" id="ARBA00023125"/>
    </source>
</evidence>